<keyword evidence="2" id="KW-1185">Reference proteome</keyword>
<accession>A0A934QNG5</accession>
<dbReference type="Proteomes" id="UP000635245">
    <property type="component" value="Unassembled WGS sequence"/>
</dbReference>
<protein>
    <submittedName>
        <fullName evidence="1">Uncharacterized protein</fullName>
    </submittedName>
</protein>
<dbReference type="AlphaFoldDB" id="A0A934QNG5"/>
<organism evidence="1 2">
    <name type="scientific">Prauserella cavernicola</name>
    <dbReference type="NCBI Taxonomy" id="2800127"/>
    <lineage>
        <taxon>Bacteria</taxon>
        <taxon>Bacillati</taxon>
        <taxon>Actinomycetota</taxon>
        <taxon>Actinomycetes</taxon>
        <taxon>Pseudonocardiales</taxon>
        <taxon>Pseudonocardiaceae</taxon>
        <taxon>Prauserella</taxon>
    </lineage>
</organism>
<dbReference type="EMBL" id="JAENJH010000001">
    <property type="protein sequence ID" value="MBK1783435.1"/>
    <property type="molecule type" value="Genomic_DNA"/>
</dbReference>
<evidence type="ECO:0000313" key="2">
    <source>
        <dbReference type="Proteomes" id="UP000635245"/>
    </source>
</evidence>
<dbReference type="RefSeq" id="WP_200314741.1">
    <property type="nucleotide sequence ID" value="NZ_JAENJH010000001.1"/>
</dbReference>
<comment type="caution">
    <text evidence="1">The sequence shown here is derived from an EMBL/GenBank/DDBJ whole genome shotgun (WGS) entry which is preliminary data.</text>
</comment>
<evidence type="ECO:0000313" key="1">
    <source>
        <dbReference type="EMBL" id="MBK1783435.1"/>
    </source>
</evidence>
<proteinExistence type="predicted"/>
<reference evidence="1" key="1">
    <citation type="submission" date="2020-12" db="EMBL/GenBank/DDBJ databases">
        <title>Prauserella sp. ASG 168, a novel actinomycete isolated from cave rock.</title>
        <authorList>
            <person name="Suriyachadkun C."/>
        </authorList>
    </citation>
    <scope>NUCLEOTIDE SEQUENCE</scope>
    <source>
        <strain evidence="1">ASG 168</strain>
    </source>
</reference>
<sequence length="54" mass="6467">MLFPRLRARCRLRRALRAWRRELNAVPHPHLDTRLAADLADELRAHRHDHVRGP</sequence>
<gene>
    <name evidence="1" type="ORF">JHE00_03785</name>
</gene>
<name>A0A934QNG5_9PSEU</name>